<comment type="similarity">
    <text evidence="1">Belongs to the peptidase S33 family.</text>
</comment>
<evidence type="ECO:0000259" key="5">
    <source>
        <dbReference type="Pfam" id="PF06441"/>
    </source>
</evidence>
<dbReference type="Pfam" id="PF06441">
    <property type="entry name" value="EHN"/>
    <property type="match status" value="1"/>
</dbReference>
<keyword evidence="7" id="KW-1185">Reference proteome</keyword>
<dbReference type="PRINTS" id="PR00412">
    <property type="entry name" value="EPOXHYDRLASE"/>
</dbReference>
<dbReference type="InterPro" id="IPR029058">
    <property type="entry name" value="AB_hydrolase_fold"/>
</dbReference>
<feature type="active site" description="Proton donor" evidence="4">
    <location>
        <position position="352"/>
    </location>
</feature>
<evidence type="ECO:0000256" key="1">
    <source>
        <dbReference type="ARBA" id="ARBA00010088"/>
    </source>
</evidence>
<evidence type="ECO:0000313" key="7">
    <source>
        <dbReference type="Proteomes" id="UP000253420"/>
    </source>
</evidence>
<name>A0A368JXE1_9HYPH</name>
<comment type="caution">
    <text evidence="6">The sequence shown here is derived from an EMBL/GenBank/DDBJ whole genome shotgun (WGS) entry which is preliminary data.</text>
</comment>
<dbReference type="AlphaFoldDB" id="A0A368JXE1"/>
<dbReference type="InterPro" id="IPR006311">
    <property type="entry name" value="TAT_signal"/>
</dbReference>
<evidence type="ECO:0000256" key="3">
    <source>
        <dbReference type="ARBA" id="ARBA00022801"/>
    </source>
</evidence>
<evidence type="ECO:0000256" key="2">
    <source>
        <dbReference type="ARBA" id="ARBA00022797"/>
    </source>
</evidence>
<dbReference type="OrthoDB" id="27092at2"/>
<gene>
    <name evidence="6" type="ORF">DUT91_21810</name>
</gene>
<dbReference type="PANTHER" id="PTHR21661">
    <property type="entry name" value="EPOXIDE HYDROLASE 1-RELATED"/>
    <property type="match status" value="1"/>
</dbReference>
<accession>A0A368JXE1</accession>
<keyword evidence="3 6" id="KW-0378">Hydrolase</keyword>
<dbReference type="InterPro" id="IPR010497">
    <property type="entry name" value="Epoxide_hydro_N"/>
</dbReference>
<organism evidence="6 7">
    <name type="scientific">Phyllobacterium salinisoli</name>
    <dbReference type="NCBI Taxonomy" id="1899321"/>
    <lineage>
        <taxon>Bacteria</taxon>
        <taxon>Pseudomonadati</taxon>
        <taxon>Pseudomonadota</taxon>
        <taxon>Alphaproteobacteria</taxon>
        <taxon>Hyphomicrobiales</taxon>
        <taxon>Phyllobacteriaceae</taxon>
        <taxon>Phyllobacterium</taxon>
    </lineage>
</organism>
<dbReference type="GO" id="GO:0097176">
    <property type="term" value="P:epoxide metabolic process"/>
    <property type="evidence" value="ECO:0007669"/>
    <property type="project" value="TreeGrafter"/>
</dbReference>
<dbReference type="SMR" id="A0A368JXE1"/>
<dbReference type="GO" id="GO:0004301">
    <property type="term" value="F:epoxide hydrolase activity"/>
    <property type="evidence" value="ECO:0007669"/>
    <property type="project" value="TreeGrafter"/>
</dbReference>
<sequence length="436" mass="48640">MRHITSSSPNQHRHMNDSVSRRDVIQAGAVLAVASSFSFGFAGSPAAAAAIAPFEVSVPQVALDDLRRRLDTVRWPEPETEQGWSQGVPLDRLQRLVEYWRTAYDWRRFEAQINAFPQFRTDIDGLGFHFLHVRSRHEGALPIILTHGWPGSVIEFLKVIGPLTDPTAHGGRAEDAFHVVIPSLPGYGFSDKPSAPGWDAGRIARAWAELMRVLGYTHWVAQGGDWGAVVTNMLALQKPPGLAAIHLNLPLATPTNLQMEEATAAEREAIAALQMFVTDGRGYYQIQSTRPQTLGYALADSPAGLAAWIYEKFQAWTDNSGDPASALTRDEMLDDITLYWLTNTAVSSARLYRENARIGMNQGVVDFPVGISIFPGEIFRTPRSWADKFYPNIIHWNELDKGGHFAAFEQPVLFTQELRDCFRGLRDAYRIDPDDR</sequence>
<dbReference type="EMBL" id="QOZG01000014">
    <property type="protein sequence ID" value="RCS21829.1"/>
    <property type="molecule type" value="Genomic_DNA"/>
</dbReference>
<keyword evidence="2" id="KW-0058">Aromatic hydrocarbons catabolism</keyword>
<dbReference type="InterPro" id="IPR000639">
    <property type="entry name" value="Epox_hydrolase-like"/>
</dbReference>
<feature type="active site" description="Nucleophile" evidence="4">
    <location>
        <position position="225"/>
    </location>
</feature>
<protein>
    <submittedName>
        <fullName evidence="6">Epoxide hydrolase</fullName>
    </submittedName>
</protein>
<dbReference type="PROSITE" id="PS51318">
    <property type="entry name" value="TAT"/>
    <property type="match status" value="1"/>
</dbReference>
<evidence type="ECO:0000313" key="6">
    <source>
        <dbReference type="EMBL" id="RCS21829.1"/>
    </source>
</evidence>
<evidence type="ECO:0000256" key="4">
    <source>
        <dbReference type="PIRSR" id="PIRSR001112-1"/>
    </source>
</evidence>
<feature type="domain" description="Epoxide hydrolase N-terminal" evidence="5">
    <location>
        <begin position="51"/>
        <end position="156"/>
    </location>
</feature>
<dbReference type="PIRSF" id="PIRSF001112">
    <property type="entry name" value="Epoxide_hydrolase"/>
    <property type="match status" value="1"/>
</dbReference>
<dbReference type="Proteomes" id="UP000253420">
    <property type="component" value="Unassembled WGS sequence"/>
</dbReference>
<dbReference type="PANTHER" id="PTHR21661:SF35">
    <property type="entry name" value="EPOXIDE HYDROLASE"/>
    <property type="match status" value="1"/>
</dbReference>
<dbReference type="Gene3D" id="3.40.50.1820">
    <property type="entry name" value="alpha/beta hydrolase"/>
    <property type="match status" value="1"/>
</dbReference>
<dbReference type="InterPro" id="IPR016292">
    <property type="entry name" value="Epoxide_hydrolase"/>
</dbReference>
<feature type="active site" description="Proton acceptor" evidence="4">
    <location>
        <position position="404"/>
    </location>
</feature>
<dbReference type="SUPFAM" id="SSF53474">
    <property type="entry name" value="alpha/beta-Hydrolases"/>
    <property type="match status" value="1"/>
</dbReference>
<reference evidence="6 7" key="1">
    <citation type="submission" date="2018-07" db="EMBL/GenBank/DDBJ databases">
        <title>The draft genome of Phyllobacterium salinisoli.</title>
        <authorList>
            <person name="Liu L."/>
            <person name="Li L."/>
            <person name="Zhang X."/>
            <person name="Liang L."/>
        </authorList>
    </citation>
    <scope>NUCLEOTIDE SEQUENCE [LARGE SCALE GENOMIC DNA]</scope>
    <source>
        <strain evidence="6 7">LLAN61</strain>
    </source>
</reference>
<proteinExistence type="inferred from homology"/>